<feature type="transmembrane region" description="Helical" evidence="6">
    <location>
        <begin position="481"/>
        <end position="505"/>
    </location>
</feature>
<dbReference type="Gene3D" id="1.20.1720.10">
    <property type="entry name" value="Multidrug resistance protein D"/>
    <property type="match status" value="1"/>
</dbReference>
<protein>
    <recommendedName>
        <fullName evidence="9">Solute carrier family 49 member 3</fullName>
    </recommendedName>
</protein>
<evidence type="ECO:0000256" key="6">
    <source>
        <dbReference type="SAM" id="Phobius"/>
    </source>
</evidence>
<feature type="compositionally biased region" description="Gly residues" evidence="5">
    <location>
        <begin position="210"/>
        <end position="221"/>
    </location>
</feature>
<reference evidence="7" key="3">
    <citation type="submission" date="2025-09" db="UniProtKB">
        <authorList>
            <consortium name="Ensembl"/>
        </authorList>
    </citation>
    <scope>IDENTIFICATION</scope>
    <source>
        <strain evidence="7">breed Abyssinian</strain>
    </source>
</reference>
<feature type="transmembrane region" description="Helical" evidence="6">
    <location>
        <begin position="336"/>
        <end position="358"/>
    </location>
</feature>
<evidence type="ECO:0000256" key="4">
    <source>
        <dbReference type="ARBA" id="ARBA00023136"/>
    </source>
</evidence>
<feature type="transmembrane region" description="Helical" evidence="6">
    <location>
        <begin position="559"/>
        <end position="581"/>
    </location>
</feature>
<dbReference type="InterPro" id="IPR011701">
    <property type="entry name" value="MFS"/>
</dbReference>
<dbReference type="PANTHER" id="PTHR10924:SF6">
    <property type="entry name" value="SOLUTE CARRIER FAMILY 49 MEMBER A3"/>
    <property type="match status" value="1"/>
</dbReference>
<evidence type="ECO:0000256" key="5">
    <source>
        <dbReference type="SAM" id="MobiDB-lite"/>
    </source>
</evidence>
<evidence type="ECO:0008006" key="9">
    <source>
        <dbReference type="Google" id="ProtNLM"/>
    </source>
</evidence>
<gene>
    <name evidence="7" type="primary">SLC49A3</name>
</gene>
<accession>A0ABI7VY07</accession>
<keyword evidence="8" id="KW-1185">Reference proteome</keyword>
<feature type="region of interest" description="Disordered" evidence="5">
    <location>
        <begin position="167"/>
        <end position="234"/>
    </location>
</feature>
<comment type="subcellular location">
    <subcellularLocation>
        <location evidence="1">Membrane</location>
        <topology evidence="1">Multi-pass membrane protein</topology>
    </subcellularLocation>
</comment>
<evidence type="ECO:0000313" key="7">
    <source>
        <dbReference type="Ensembl" id="ENSFCTP00005001800.1"/>
    </source>
</evidence>
<name>A0ABI7VY07_FELCA</name>
<dbReference type="SUPFAM" id="SSF103473">
    <property type="entry name" value="MFS general substrate transporter"/>
    <property type="match status" value="1"/>
</dbReference>
<reference evidence="7 8" key="1">
    <citation type="submission" date="2021-02" db="EMBL/GenBank/DDBJ databases">
        <title>Safari Cat Assemblies.</title>
        <authorList>
            <person name="Bredemeyer K.R."/>
            <person name="Murphy W.J."/>
        </authorList>
    </citation>
    <scope>NUCLEOTIDE SEQUENCE [LARGE SCALE GENOMIC DNA]</scope>
</reference>
<dbReference type="InterPro" id="IPR049680">
    <property type="entry name" value="FLVCR1-2_SLC49-like"/>
</dbReference>
<reference evidence="7" key="2">
    <citation type="submission" date="2025-08" db="UniProtKB">
        <authorList>
            <consortium name="Ensembl"/>
        </authorList>
    </citation>
    <scope>IDENTIFICATION</scope>
    <source>
        <strain evidence="7">breed Abyssinian</strain>
    </source>
</reference>
<dbReference type="PANTHER" id="PTHR10924">
    <property type="entry name" value="MAJOR FACILITATOR SUPERFAMILY PROTEIN-RELATED"/>
    <property type="match status" value="1"/>
</dbReference>
<feature type="transmembrane region" description="Helical" evidence="6">
    <location>
        <begin position="517"/>
        <end position="539"/>
    </location>
</feature>
<evidence type="ECO:0000256" key="1">
    <source>
        <dbReference type="ARBA" id="ARBA00004141"/>
    </source>
</evidence>
<dbReference type="InterPro" id="IPR036259">
    <property type="entry name" value="MFS_trans_sf"/>
</dbReference>
<dbReference type="Proteomes" id="UP000823872">
    <property type="component" value="Chromosome B1"/>
</dbReference>
<dbReference type="Ensembl" id="ENSFCTT00005003190.1">
    <property type="protein sequence ID" value="ENSFCTP00005001800.1"/>
    <property type="gene ID" value="ENSFCTG00005001257.1"/>
</dbReference>
<proteinExistence type="predicted"/>
<dbReference type="Pfam" id="PF07690">
    <property type="entry name" value="MFS_1"/>
    <property type="match status" value="1"/>
</dbReference>
<keyword evidence="2 6" id="KW-0812">Transmembrane</keyword>
<organism evidence="7 8">
    <name type="scientific">Felis catus</name>
    <name type="common">Cat</name>
    <name type="synonym">Felis silvestris catus</name>
    <dbReference type="NCBI Taxonomy" id="9685"/>
    <lineage>
        <taxon>Eukaryota</taxon>
        <taxon>Metazoa</taxon>
        <taxon>Chordata</taxon>
        <taxon>Craniata</taxon>
        <taxon>Vertebrata</taxon>
        <taxon>Euteleostomi</taxon>
        <taxon>Mammalia</taxon>
        <taxon>Eutheria</taxon>
        <taxon>Laurasiatheria</taxon>
        <taxon>Carnivora</taxon>
        <taxon>Feliformia</taxon>
        <taxon>Felidae</taxon>
        <taxon>Felinae</taxon>
        <taxon>Felis</taxon>
    </lineage>
</organism>
<evidence type="ECO:0000313" key="8">
    <source>
        <dbReference type="Proteomes" id="UP000823872"/>
    </source>
</evidence>
<evidence type="ECO:0000256" key="3">
    <source>
        <dbReference type="ARBA" id="ARBA00022989"/>
    </source>
</evidence>
<feature type="transmembrane region" description="Helical" evidence="6">
    <location>
        <begin position="422"/>
        <end position="445"/>
    </location>
</feature>
<feature type="transmembrane region" description="Helical" evidence="6">
    <location>
        <begin position="379"/>
        <end position="402"/>
    </location>
</feature>
<dbReference type="GeneTree" id="ENSGT01030000234625"/>
<keyword evidence="4 6" id="KW-0472">Membrane</keyword>
<sequence length="617" mass="65255">MGEAECPQVPRPFPWAGQASLGPCLPPEQHQLCPVPWFLLPTRAQSNASSGFEDLGKLTPAFSPTGLLPLLVTCLDSSNWGGGKCRGPFHNPFQEMRTSCRAELLHGCPLLYPPAWACPPCDRTEAVTSFAPARGLCPCFCGRDFHPGQRSWVQLHDWYLPPWAEQRPPSLGAGTDPELPDPPRPARLAPPSGAVLARAPRSSTRAAGAAGDGPARGGPAGGRRDPGPGRAVGLPRLRASLGLSAGAQPSQLLQRHAVAQLRTRGRHDCPPLPPLHRADQLAFASLPRGVHPVRRGGHLGSGFCWAPLGTNPLGILVANLLSPALVKKEEDIPMMLGIYIIPAGITCLLATACLLESVPPTPPSARAIHSTSEKFLDGLKLLLCNRAYVVLAVCFGGGIGIFSSFSALLEQVLCVRGYSNEFIGLCGALFIVFGVLGALVLSLYVDRTKLFTEAVKIGFCLTSVVCVAFALVSQLQGQTLALAAICSLLGLFGFAVAPVAMELAVECSFPVGEGAAAGLIFVLGQAEGVLIMVLLTALTVRRAEPSVSTCQDGQGPLDWQVSMLLMAGLCTLFSCFLVLFFHTPYRRLQAEASASCSIQEDMSPATMDREPHPAATP</sequence>
<feature type="transmembrane region" description="Helical" evidence="6">
    <location>
        <begin position="457"/>
        <end position="475"/>
    </location>
</feature>
<evidence type="ECO:0000256" key="2">
    <source>
        <dbReference type="ARBA" id="ARBA00022692"/>
    </source>
</evidence>
<keyword evidence="3 6" id="KW-1133">Transmembrane helix</keyword>